<dbReference type="EMBL" id="QLTQ01000031">
    <property type="protein sequence ID" value="RAS42176.1"/>
    <property type="molecule type" value="Genomic_DNA"/>
</dbReference>
<proteinExistence type="predicted"/>
<evidence type="ECO:0000313" key="2">
    <source>
        <dbReference type="Proteomes" id="UP000249852"/>
    </source>
</evidence>
<organism evidence="1 2">
    <name type="scientific">Prevotella pallens</name>
    <dbReference type="NCBI Taxonomy" id="60133"/>
    <lineage>
        <taxon>Bacteria</taxon>
        <taxon>Pseudomonadati</taxon>
        <taxon>Bacteroidota</taxon>
        <taxon>Bacteroidia</taxon>
        <taxon>Bacteroidales</taxon>
        <taxon>Prevotellaceae</taxon>
        <taxon>Prevotella</taxon>
    </lineage>
</organism>
<accession>A0ABX9DPY1</accession>
<sequence length="244" mass="27734">MGTSQSHKLKTGPNWAEAKRSITSVANERGNNDENCKKFAYSFSNALGDDVYRNNRRRSGRSLFGNAGARMSNNLVSFIEDVRSNGLAGVLQIGGLPADQQPAEKKDFIEKILSYLSGEHDSSMDDVAAIYAMDKLLDDILADCETQEEIEQKIKNATEEDLVNWIVSFEIEYILEYSAELFQSHIFSKCDNPERVLSHIRNWLHRELDEKLTDNLKEVNLDSQEGKKILDNLTAEILEIWKQE</sequence>
<reference evidence="1 2" key="1">
    <citation type="submission" date="2018-06" db="EMBL/GenBank/DDBJ databases">
        <title>Genomic Encyclopedia of Archaeal and Bacterial Type Strains, Phase II (KMG-II): from individual species to whole genera.</title>
        <authorList>
            <person name="Goeker M."/>
        </authorList>
    </citation>
    <scope>NUCLEOTIDE SEQUENCE [LARGE SCALE GENOMIC DNA]</scope>
    <source>
        <strain evidence="1 2">DSM 18710</strain>
    </source>
</reference>
<comment type="caution">
    <text evidence="1">The sequence shown here is derived from an EMBL/GenBank/DDBJ whole genome shotgun (WGS) entry which is preliminary data.</text>
</comment>
<keyword evidence="2" id="KW-1185">Reference proteome</keyword>
<name>A0ABX9DPY1_9BACT</name>
<protein>
    <submittedName>
        <fullName evidence="1">Uncharacterized protein</fullName>
    </submittedName>
</protein>
<evidence type="ECO:0000313" key="1">
    <source>
        <dbReference type="EMBL" id="RAS42176.1"/>
    </source>
</evidence>
<dbReference type="Proteomes" id="UP000249852">
    <property type="component" value="Unassembled WGS sequence"/>
</dbReference>
<gene>
    <name evidence="1" type="ORF">BC673_13126</name>
</gene>
<dbReference type="RefSeq" id="WP_006045504.1">
    <property type="nucleotide sequence ID" value="NZ_QLTQ01000031.1"/>
</dbReference>